<organism evidence="1 2">
    <name type="scientific">Petrolisthes cinctipes</name>
    <name type="common">Flat porcelain crab</name>
    <dbReference type="NCBI Taxonomy" id="88211"/>
    <lineage>
        <taxon>Eukaryota</taxon>
        <taxon>Metazoa</taxon>
        <taxon>Ecdysozoa</taxon>
        <taxon>Arthropoda</taxon>
        <taxon>Crustacea</taxon>
        <taxon>Multicrustacea</taxon>
        <taxon>Malacostraca</taxon>
        <taxon>Eumalacostraca</taxon>
        <taxon>Eucarida</taxon>
        <taxon>Decapoda</taxon>
        <taxon>Pleocyemata</taxon>
        <taxon>Anomura</taxon>
        <taxon>Galatheoidea</taxon>
        <taxon>Porcellanidae</taxon>
        <taxon>Petrolisthes</taxon>
    </lineage>
</organism>
<accession>A0AAE1BK12</accession>
<gene>
    <name evidence="1" type="ORF">Pcinc_041203</name>
</gene>
<evidence type="ECO:0000313" key="2">
    <source>
        <dbReference type="Proteomes" id="UP001286313"/>
    </source>
</evidence>
<name>A0AAE1BK12_PETCI</name>
<sequence>MVINADNHKEVKLKMGGCETPMSRPFSLRLQHTPLPSSQGTGKGCMRSECTTRIRHFTATPVVQWMVTLPPPYASHLDPLLKASHTAVAGSLVSQFII</sequence>
<dbReference type="EMBL" id="JAWQEG010007542">
    <property type="protein sequence ID" value="KAK3852202.1"/>
    <property type="molecule type" value="Genomic_DNA"/>
</dbReference>
<comment type="caution">
    <text evidence="1">The sequence shown here is derived from an EMBL/GenBank/DDBJ whole genome shotgun (WGS) entry which is preliminary data.</text>
</comment>
<protein>
    <submittedName>
        <fullName evidence="1">Uncharacterized protein</fullName>
    </submittedName>
</protein>
<proteinExistence type="predicted"/>
<keyword evidence="2" id="KW-1185">Reference proteome</keyword>
<evidence type="ECO:0000313" key="1">
    <source>
        <dbReference type="EMBL" id="KAK3852202.1"/>
    </source>
</evidence>
<dbReference type="Proteomes" id="UP001286313">
    <property type="component" value="Unassembled WGS sequence"/>
</dbReference>
<reference evidence="1" key="1">
    <citation type="submission" date="2023-10" db="EMBL/GenBank/DDBJ databases">
        <title>Genome assemblies of two species of porcelain crab, Petrolisthes cinctipes and Petrolisthes manimaculis (Anomura: Porcellanidae).</title>
        <authorList>
            <person name="Angst P."/>
        </authorList>
    </citation>
    <scope>NUCLEOTIDE SEQUENCE</scope>
    <source>
        <strain evidence="1">PB745_01</strain>
        <tissue evidence="1">Gill</tissue>
    </source>
</reference>
<dbReference type="AlphaFoldDB" id="A0AAE1BK12"/>